<proteinExistence type="inferred from homology"/>
<dbReference type="InterPro" id="IPR006143">
    <property type="entry name" value="RND_pump_MFP"/>
</dbReference>
<dbReference type="EMBL" id="SMSJ01000035">
    <property type="protein sequence ID" value="TDH60577.1"/>
    <property type="molecule type" value="Genomic_DNA"/>
</dbReference>
<reference evidence="6 7" key="1">
    <citation type="journal article" date="2016" name="J. Microbiol.">
        <title>Dankookia rubra gen. nov., sp. nov., an alphaproteobacterium isolated from sediment of a shallow stream.</title>
        <authorList>
            <person name="Kim W.H."/>
            <person name="Kim D.H."/>
            <person name="Kang K."/>
            <person name="Ahn T.Y."/>
        </authorList>
    </citation>
    <scope>NUCLEOTIDE SEQUENCE [LARGE SCALE GENOMIC DNA]</scope>
    <source>
        <strain evidence="6 7">JCM30602</strain>
    </source>
</reference>
<name>A0A4R5QDY1_9PROT</name>
<protein>
    <submittedName>
        <fullName evidence="6">Efflux RND transporter periplasmic adaptor subunit</fullName>
    </submittedName>
</protein>
<keyword evidence="2" id="KW-0175">Coiled coil</keyword>
<keyword evidence="7" id="KW-1185">Reference proteome</keyword>
<feature type="domain" description="Multidrug resistance protein MdtA-like C-terminal permuted SH3" evidence="5">
    <location>
        <begin position="295"/>
        <end position="355"/>
    </location>
</feature>
<dbReference type="Pfam" id="PF25876">
    <property type="entry name" value="HH_MFP_RND"/>
    <property type="match status" value="1"/>
</dbReference>
<evidence type="ECO:0000259" key="5">
    <source>
        <dbReference type="Pfam" id="PF25967"/>
    </source>
</evidence>
<dbReference type="InterPro" id="IPR058624">
    <property type="entry name" value="MdtA-like_HH"/>
</dbReference>
<evidence type="ECO:0000256" key="3">
    <source>
        <dbReference type="SAM" id="SignalP"/>
    </source>
</evidence>
<dbReference type="PANTHER" id="PTHR30469">
    <property type="entry name" value="MULTIDRUG RESISTANCE PROTEIN MDTA"/>
    <property type="match status" value="1"/>
</dbReference>
<organism evidence="6 7">
    <name type="scientific">Dankookia rubra</name>
    <dbReference type="NCBI Taxonomy" id="1442381"/>
    <lineage>
        <taxon>Bacteria</taxon>
        <taxon>Pseudomonadati</taxon>
        <taxon>Pseudomonadota</taxon>
        <taxon>Alphaproteobacteria</taxon>
        <taxon>Acetobacterales</taxon>
        <taxon>Roseomonadaceae</taxon>
        <taxon>Dankookia</taxon>
    </lineage>
</organism>
<dbReference type="Proteomes" id="UP000295096">
    <property type="component" value="Unassembled WGS sequence"/>
</dbReference>
<dbReference type="RefSeq" id="WP_133290627.1">
    <property type="nucleotide sequence ID" value="NZ_SMSJ01000035.1"/>
</dbReference>
<comment type="similarity">
    <text evidence="1">Belongs to the membrane fusion protein (MFP) (TC 8.A.1) family.</text>
</comment>
<evidence type="ECO:0000259" key="4">
    <source>
        <dbReference type="Pfam" id="PF25876"/>
    </source>
</evidence>
<dbReference type="SUPFAM" id="SSF111369">
    <property type="entry name" value="HlyD-like secretion proteins"/>
    <property type="match status" value="1"/>
</dbReference>
<sequence length="373" mass="39741">MRPLTASLHAACRTILRLRACLGVLLLLSACDDNAPPPAPEIRPVRIVTVAPRSGGDSVSITGTVAAETEVNLAFRIDGRMVERLVNVGDRVSAGQVVARLDRQNEENSLRAARAQLSATRAQLTEARNNYQRQRELLQTGFTTRVRYDQATQTLRSAESALDAAQAQANIAENRLGYTELHADAGGTVTARGAEPGEVVQPGRMIVQIAREEGRDAVFDVPPSMKDQAPADPVIEVALTMDPTVRATGRVREVSPRADPATGTFRVWVGLDAPPPAMRLGSTVTGRMEIGGGTAIEVPASALTRAQQQPAVWVVDPATQTVALRPVEVLRFDPARVLIAQGLETGETVVTAGVQALRPGQKVRLLGSVSAAR</sequence>
<dbReference type="Pfam" id="PF25967">
    <property type="entry name" value="RND-MFP_C"/>
    <property type="match status" value="1"/>
</dbReference>
<dbReference type="NCBIfam" id="TIGR01730">
    <property type="entry name" value="RND_mfp"/>
    <property type="match status" value="1"/>
</dbReference>
<dbReference type="PROSITE" id="PS51257">
    <property type="entry name" value="PROKAR_LIPOPROTEIN"/>
    <property type="match status" value="1"/>
</dbReference>
<accession>A0A4R5QDY1</accession>
<feature type="domain" description="Multidrug resistance protein MdtA-like alpha-helical hairpin" evidence="4">
    <location>
        <begin position="110"/>
        <end position="179"/>
    </location>
</feature>
<keyword evidence="3" id="KW-0732">Signal</keyword>
<comment type="caution">
    <text evidence="6">The sequence shown here is derived from an EMBL/GenBank/DDBJ whole genome shotgun (WGS) entry which is preliminary data.</text>
</comment>
<dbReference type="OrthoDB" id="9813967at2"/>
<feature type="chain" id="PRO_5020917822" evidence="3">
    <location>
        <begin position="36"/>
        <end position="373"/>
    </location>
</feature>
<evidence type="ECO:0000313" key="7">
    <source>
        <dbReference type="Proteomes" id="UP000295096"/>
    </source>
</evidence>
<dbReference type="InterPro" id="IPR058627">
    <property type="entry name" value="MdtA-like_C"/>
</dbReference>
<dbReference type="GO" id="GO:0015562">
    <property type="term" value="F:efflux transmembrane transporter activity"/>
    <property type="evidence" value="ECO:0007669"/>
    <property type="project" value="TreeGrafter"/>
</dbReference>
<dbReference type="Gene3D" id="2.40.50.100">
    <property type="match status" value="1"/>
</dbReference>
<feature type="coiled-coil region" evidence="2">
    <location>
        <begin position="103"/>
        <end position="175"/>
    </location>
</feature>
<evidence type="ECO:0000256" key="1">
    <source>
        <dbReference type="ARBA" id="ARBA00009477"/>
    </source>
</evidence>
<evidence type="ECO:0000256" key="2">
    <source>
        <dbReference type="SAM" id="Coils"/>
    </source>
</evidence>
<dbReference type="AlphaFoldDB" id="A0A4R5QDY1"/>
<gene>
    <name evidence="6" type="ORF">E2C06_21270</name>
</gene>
<feature type="signal peptide" evidence="3">
    <location>
        <begin position="1"/>
        <end position="35"/>
    </location>
</feature>
<dbReference type="Gene3D" id="1.10.287.470">
    <property type="entry name" value="Helix hairpin bin"/>
    <property type="match status" value="1"/>
</dbReference>
<dbReference type="PANTHER" id="PTHR30469:SF38">
    <property type="entry name" value="HLYD FAMILY SECRETION PROTEIN"/>
    <property type="match status" value="1"/>
</dbReference>
<dbReference type="Gene3D" id="2.40.420.20">
    <property type="match status" value="1"/>
</dbReference>
<evidence type="ECO:0000313" key="6">
    <source>
        <dbReference type="EMBL" id="TDH60577.1"/>
    </source>
</evidence>
<dbReference type="Gene3D" id="2.40.30.170">
    <property type="match status" value="1"/>
</dbReference>
<dbReference type="GO" id="GO:1990281">
    <property type="term" value="C:efflux pump complex"/>
    <property type="evidence" value="ECO:0007669"/>
    <property type="project" value="TreeGrafter"/>
</dbReference>